<dbReference type="AlphaFoldDB" id="A0A4P8L6R1"/>
<dbReference type="InterPro" id="IPR013785">
    <property type="entry name" value="Aldolase_TIM"/>
</dbReference>
<proteinExistence type="predicted"/>
<dbReference type="RefSeq" id="WP_137424552.1">
    <property type="nucleotide sequence ID" value="NZ_CP040098.1"/>
</dbReference>
<dbReference type="PANTHER" id="PTHR43303:SF4">
    <property type="entry name" value="NADPH DEHYDROGENASE C23G7.10C-RELATED"/>
    <property type="match status" value="1"/>
</dbReference>
<dbReference type="SUPFAM" id="SSF51395">
    <property type="entry name" value="FMN-linked oxidoreductases"/>
    <property type="match status" value="1"/>
</dbReference>
<dbReference type="KEGG" id="dax:FDQ92_09670"/>
<dbReference type="Proteomes" id="UP000298602">
    <property type="component" value="Chromosome"/>
</dbReference>
<keyword evidence="2" id="KW-0285">Flavoprotein</keyword>
<accession>A0A4P8L6R1</accession>
<name>A0A4P8L6R1_9BACT</name>
<sequence>MAKSVLFSPLRIKDVEFRNRIFVSPMCQYSSEDGLPTDWHLVHLGSRAVGGAALVLVEATAVSPEGRISPWDSGIWSGRHALALQKITAFLKAQGAVPGIQIAHAGRKASTDAPWRGGRPLGTDSGGWQPMAPSPVPFDEVSPVPRAMSREEIERVEDQFADAARYSLEAGFEVLEIHMAHGYLAHEFLSPLSNRRTDLYGGDLENRMRFPLEVAKKVREIWPENLPLFVRISCTDWMEGGWDLVQSVELCRRLKELAVDLIDCSSGGLVPRARIPVGPGFQVPFAEAVRREVGIAVGAVGLITSPVQAEQIVANGQADAVLLARELLRNPYWPLEAARALGVDLPWPPQYRLAKPA</sequence>
<protein>
    <submittedName>
        <fullName evidence="7">NADH:flavin oxidoreductase/NADH oxidase</fullName>
    </submittedName>
</protein>
<dbReference type="PANTHER" id="PTHR43303">
    <property type="entry name" value="NADPH DEHYDROGENASE C23G7.10C-RELATED"/>
    <property type="match status" value="1"/>
</dbReference>
<dbReference type="EMBL" id="CP040098">
    <property type="protein sequence ID" value="QCQ22402.1"/>
    <property type="molecule type" value="Genomic_DNA"/>
</dbReference>
<dbReference type="OrthoDB" id="9784632at2"/>
<dbReference type="InterPro" id="IPR001155">
    <property type="entry name" value="OxRdtase_FMN_N"/>
</dbReference>
<evidence type="ECO:0000313" key="7">
    <source>
        <dbReference type="EMBL" id="QCQ22402.1"/>
    </source>
</evidence>
<feature type="domain" description="NADH:flavin oxidoreductase/NADH oxidase N-terminal" evidence="6">
    <location>
        <begin position="6"/>
        <end position="338"/>
    </location>
</feature>
<comment type="cofactor">
    <cofactor evidence="1">
        <name>FMN</name>
        <dbReference type="ChEBI" id="CHEBI:58210"/>
    </cofactor>
</comment>
<dbReference type="GO" id="GO:0010181">
    <property type="term" value="F:FMN binding"/>
    <property type="evidence" value="ECO:0007669"/>
    <property type="project" value="InterPro"/>
</dbReference>
<evidence type="ECO:0000313" key="8">
    <source>
        <dbReference type="Proteomes" id="UP000298602"/>
    </source>
</evidence>
<evidence type="ECO:0000256" key="5">
    <source>
        <dbReference type="ARBA" id="ARBA00023002"/>
    </source>
</evidence>
<dbReference type="Pfam" id="PF00724">
    <property type="entry name" value="Oxidored_FMN"/>
    <property type="match status" value="1"/>
</dbReference>
<organism evidence="7 8">
    <name type="scientific">Desulfoglaeba alkanexedens ALDC</name>
    <dbReference type="NCBI Taxonomy" id="980445"/>
    <lineage>
        <taxon>Bacteria</taxon>
        <taxon>Pseudomonadati</taxon>
        <taxon>Thermodesulfobacteriota</taxon>
        <taxon>Syntrophobacteria</taxon>
        <taxon>Syntrophobacterales</taxon>
        <taxon>Syntrophobacteraceae</taxon>
        <taxon>Desulfoglaeba</taxon>
    </lineage>
</organism>
<keyword evidence="5" id="KW-0560">Oxidoreductase</keyword>
<evidence type="ECO:0000256" key="1">
    <source>
        <dbReference type="ARBA" id="ARBA00001917"/>
    </source>
</evidence>
<keyword evidence="8" id="KW-1185">Reference proteome</keyword>
<keyword evidence="4" id="KW-0521">NADP</keyword>
<keyword evidence="3" id="KW-0288">FMN</keyword>
<dbReference type="CDD" id="cd02932">
    <property type="entry name" value="OYE_YqiM_FMN"/>
    <property type="match status" value="1"/>
</dbReference>
<dbReference type="GO" id="GO:0003959">
    <property type="term" value="F:NADPH dehydrogenase activity"/>
    <property type="evidence" value="ECO:0007669"/>
    <property type="project" value="InterPro"/>
</dbReference>
<evidence type="ECO:0000256" key="3">
    <source>
        <dbReference type="ARBA" id="ARBA00022643"/>
    </source>
</evidence>
<dbReference type="GO" id="GO:0050661">
    <property type="term" value="F:NADP binding"/>
    <property type="evidence" value="ECO:0007669"/>
    <property type="project" value="InterPro"/>
</dbReference>
<reference evidence="7 8" key="1">
    <citation type="submission" date="2019-05" db="EMBL/GenBank/DDBJ databases">
        <title>The Complete Genome Sequence of the n-alkane-degrading Desulfoglaeba alkanexedens ALDC reveals multiple alkylsuccinate synthase gene clusters.</title>
        <authorList>
            <person name="Callaghan A.V."/>
            <person name="Davidova I.A."/>
            <person name="Duncan K.E."/>
            <person name="Morris B."/>
            <person name="McInerney M.J."/>
        </authorList>
    </citation>
    <scope>NUCLEOTIDE SEQUENCE [LARGE SCALE GENOMIC DNA]</scope>
    <source>
        <strain evidence="7 8">ALDC</strain>
    </source>
</reference>
<reference evidence="7 8" key="2">
    <citation type="submission" date="2019-05" db="EMBL/GenBank/DDBJ databases">
        <authorList>
            <person name="Suflita J.M."/>
            <person name="Marks C.R."/>
        </authorList>
    </citation>
    <scope>NUCLEOTIDE SEQUENCE [LARGE SCALE GENOMIC DNA]</scope>
    <source>
        <strain evidence="7 8">ALDC</strain>
    </source>
</reference>
<evidence type="ECO:0000256" key="4">
    <source>
        <dbReference type="ARBA" id="ARBA00022857"/>
    </source>
</evidence>
<evidence type="ECO:0000256" key="2">
    <source>
        <dbReference type="ARBA" id="ARBA00022630"/>
    </source>
</evidence>
<evidence type="ECO:0000259" key="6">
    <source>
        <dbReference type="Pfam" id="PF00724"/>
    </source>
</evidence>
<dbReference type="Gene3D" id="3.20.20.70">
    <property type="entry name" value="Aldolase class I"/>
    <property type="match status" value="1"/>
</dbReference>
<gene>
    <name evidence="7" type="ORF">FDQ92_09670</name>
</gene>
<dbReference type="InterPro" id="IPR044152">
    <property type="entry name" value="YqjM-like"/>
</dbReference>